<feature type="compositionally biased region" description="Basic residues" evidence="1">
    <location>
        <begin position="136"/>
        <end position="145"/>
    </location>
</feature>
<proteinExistence type="predicted"/>
<gene>
    <name evidence="2" type="ORF">SKAU_G00410340</name>
</gene>
<dbReference type="EMBL" id="JAINUF010000022">
    <property type="protein sequence ID" value="KAJ8333715.1"/>
    <property type="molecule type" value="Genomic_DNA"/>
</dbReference>
<comment type="caution">
    <text evidence="2">The sequence shown here is derived from an EMBL/GenBank/DDBJ whole genome shotgun (WGS) entry which is preliminary data.</text>
</comment>
<feature type="region of interest" description="Disordered" evidence="1">
    <location>
        <begin position="130"/>
        <end position="163"/>
    </location>
</feature>
<sequence>MQMASPYLTHSDSTRQTAMLMKDDRSDRAERQVKKRTAEMKRRRKKKEKQRPREKGTVLSSRRKKLRKFQRVTLIAQWSGLEGEARDDVNSVCRAASSRHLRLLKPAAAEQCTGITTSLIWKKKLGRRAEATSGRLPRKQSRRSGRLQNGIGDGQVDDGRENGTRAVGLRKVPTQYRAVMPGMVVFRRRWSVGSDDLVLPALFLFLLHCTW</sequence>
<reference evidence="2" key="1">
    <citation type="journal article" date="2023" name="Science">
        <title>Genome structures resolve the early diversification of teleost fishes.</title>
        <authorList>
            <person name="Parey E."/>
            <person name="Louis A."/>
            <person name="Montfort J."/>
            <person name="Bouchez O."/>
            <person name="Roques C."/>
            <person name="Iampietro C."/>
            <person name="Lluch J."/>
            <person name="Castinel A."/>
            <person name="Donnadieu C."/>
            <person name="Desvignes T."/>
            <person name="Floi Bucao C."/>
            <person name="Jouanno E."/>
            <person name="Wen M."/>
            <person name="Mejri S."/>
            <person name="Dirks R."/>
            <person name="Jansen H."/>
            <person name="Henkel C."/>
            <person name="Chen W.J."/>
            <person name="Zahm M."/>
            <person name="Cabau C."/>
            <person name="Klopp C."/>
            <person name="Thompson A.W."/>
            <person name="Robinson-Rechavi M."/>
            <person name="Braasch I."/>
            <person name="Lecointre G."/>
            <person name="Bobe J."/>
            <person name="Postlethwait J.H."/>
            <person name="Berthelot C."/>
            <person name="Roest Crollius H."/>
            <person name="Guiguen Y."/>
        </authorList>
    </citation>
    <scope>NUCLEOTIDE SEQUENCE</scope>
    <source>
        <strain evidence="2">WJC10195</strain>
    </source>
</reference>
<feature type="compositionally biased region" description="Basic residues" evidence="1">
    <location>
        <begin position="41"/>
        <end position="50"/>
    </location>
</feature>
<evidence type="ECO:0000313" key="3">
    <source>
        <dbReference type="Proteomes" id="UP001152622"/>
    </source>
</evidence>
<name>A0A9Q1E7N7_SYNKA</name>
<organism evidence="2 3">
    <name type="scientific">Synaphobranchus kaupii</name>
    <name type="common">Kaup's arrowtooth eel</name>
    <dbReference type="NCBI Taxonomy" id="118154"/>
    <lineage>
        <taxon>Eukaryota</taxon>
        <taxon>Metazoa</taxon>
        <taxon>Chordata</taxon>
        <taxon>Craniata</taxon>
        <taxon>Vertebrata</taxon>
        <taxon>Euteleostomi</taxon>
        <taxon>Actinopterygii</taxon>
        <taxon>Neopterygii</taxon>
        <taxon>Teleostei</taxon>
        <taxon>Anguilliformes</taxon>
        <taxon>Synaphobranchidae</taxon>
        <taxon>Synaphobranchus</taxon>
    </lineage>
</organism>
<protein>
    <submittedName>
        <fullName evidence="2">Uncharacterized protein</fullName>
    </submittedName>
</protein>
<feature type="region of interest" description="Disordered" evidence="1">
    <location>
        <begin position="1"/>
        <end position="60"/>
    </location>
</feature>
<evidence type="ECO:0000256" key="1">
    <source>
        <dbReference type="SAM" id="MobiDB-lite"/>
    </source>
</evidence>
<feature type="compositionally biased region" description="Basic and acidic residues" evidence="1">
    <location>
        <begin position="21"/>
        <end position="40"/>
    </location>
</feature>
<evidence type="ECO:0000313" key="2">
    <source>
        <dbReference type="EMBL" id="KAJ8333715.1"/>
    </source>
</evidence>
<dbReference type="AlphaFoldDB" id="A0A9Q1E7N7"/>
<feature type="compositionally biased region" description="Polar residues" evidence="1">
    <location>
        <begin position="8"/>
        <end position="17"/>
    </location>
</feature>
<accession>A0A9Q1E7N7</accession>
<keyword evidence="3" id="KW-1185">Reference proteome</keyword>
<dbReference type="Proteomes" id="UP001152622">
    <property type="component" value="Chromosome 22"/>
</dbReference>